<sequence>MELYYYLMEKEELIKADVQKVVEILQTDVNKGLSEKEAQERLKKYGYNAVEEEKRNPLKELGKKFWNATAWVLEVAAVLSYVLGRYLDFYIIVALIIFNAFLSFSEEQRANKALELLKQKLQVQARVLRNGEWKLIPARLLVPGDIVRVRAGDFVPADVKIIHGEVEVDQSALTGESLSVYRRNNEVIYSGSIIRRGEATGIVILTGQNTYFGKTVELVKIAKPRLRVEKVVSKIVFWMMIIVVALLGVSGIVFILKGENILQFLPLALVLIVAAIPIALPAMFSISLALGSQELSKAGVLVTRLDAIEGASTMNVLCSDKTGTITLNKLSVHRVIPINGDEREVVLYGALASTEANQDPIDLAFINKAKEMGLDLTSWQVKEFIPFDPSTRRTESFVIKEGKSLRLTKGSIDAISKLCGLENTEEIYMKAEEEAKIGCRVLAVAKREEGEKWKLVGLVSLRDPPRPDSAELIKELKDLGVKVIMLTGDAEPIAKQIAKEVGIGENVIRVSDVKEKPEMIEKVDGLAEVYPEDKYSVVKLLQQKGYVVGMTGDGVNDAPALRQADVGIAVSNATDVAKAAAAVVLTLPGLRNIVDMIKIGRQIYERVRIWVLSRITRTFQNVIFVALAFILFAKFIISTFGMVLLLFMFDFVTLTMSTDNVSWPKKPAVWNINQLVIVSAILGSIMIVESFIALYFILSLPLHVMQTLIFAYLLYSNIFNLLNVREIKNFWESMPSKTMLISMIADIIISFIIVTFGIPGITPAPIKYTIIIFGLALFFNLIVNNFVKLGIEKFTKIQW</sequence>
<feature type="transmembrane region" description="Helical" evidence="12">
    <location>
        <begin position="704"/>
        <end position="722"/>
    </location>
</feature>
<dbReference type="GO" id="GO:0046872">
    <property type="term" value="F:metal ion binding"/>
    <property type="evidence" value="ECO:0007669"/>
    <property type="project" value="UniProtKB-KW"/>
</dbReference>
<dbReference type="InterPro" id="IPR059000">
    <property type="entry name" value="ATPase_P-type_domA"/>
</dbReference>
<dbReference type="Gene3D" id="1.20.1110.10">
    <property type="entry name" value="Calcium-transporting ATPase, transmembrane domain"/>
    <property type="match status" value="1"/>
</dbReference>
<reference evidence="14" key="1">
    <citation type="submission" date="2024-03" db="EMBL/GenBank/DDBJ databases">
        <title>Complete genome sequence of Sulfurisphaera javensis strain KD-1.</title>
        <authorList>
            <person name="Sakai H."/>
            <person name="Nur N."/>
            <person name="Suwanto A."/>
            <person name="Kurosawa N."/>
        </authorList>
    </citation>
    <scope>NUCLEOTIDE SEQUENCE</scope>
    <source>
        <strain evidence="14">KD-1</strain>
    </source>
</reference>
<evidence type="ECO:0000256" key="5">
    <source>
        <dbReference type="ARBA" id="ARBA00022723"/>
    </source>
</evidence>
<dbReference type="InterPro" id="IPR036412">
    <property type="entry name" value="HAD-like_sf"/>
</dbReference>
<dbReference type="GO" id="GO:0120029">
    <property type="term" value="P:proton export across plasma membrane"/>
    <property type="evidence" value="ECO:0007669"/>
    <property type="project" value="InterPro"/>
</dbReference>
<comment type="subcellular location">
    <subcellularLocation>
        <location evidence="1">Membrane</location>
        <topology evidence="1">Multi-pass membrane protein</topology>
    </subcellularLocation>
</comment>
<keyword evidence="4 12" id="KW-0812">Transmembrane</keyword>
<evidence type="ECO:0000256" key="2">
    <source>
        <dbReference type="ARBA" id="ARBA00008804"/>
    </source>
</evidence>
<feature type="transmembrane region" description="Helical" evidence="12">
    <location>
        <begin position="268"/>
        <end position="290"/>
    </location>
</feature>
<dbReference type="GO" id="GO:0016887">
    <property type="term" value="F:ATP hydrolysis activity"/>
    <property type="evidence" value="ECO:0007669"/>
    <property type="project" value="InterPro"/>
</dbReference>
<feature type="transmembrane region" description="Helical" evidence="12">
    <location>
        <begin position="675"/>
        <end position="698"/>
    </location>
</feature>
<dbReference type="SUPFAM" id="SSF81665">
    <property type="entry name" value="Calcium ATPase, transmembrane domain M"/>
    <property type="match status" value="1"/>
</dbReference>
<feature type="transmembrane region" description="Helical" evidence="12">
    <location>
        <begin position="743"/>
        <end position="762"/>
    </location>
</feature>
<evidence type="ECO:0000256" key="3">
    <source>
        <dbReference type="ARBA" id="ARBA00022553"/>
    </source>
</evidence>
<evidence type="ECO:0000256" key="7">
    <source>
        <dbReference type="ARBA" id="ARBA00022840"/>
    </source>
</evidence>
<dbReference type="InterPro" id="IPR008250">
    <property type="entry name" value="ATPase_P-typ_transduc_dom_A_sf"/>
</dbReference>
<dbReference type="GO" id="GO:0008553">
    <property type="term" value="F:P-type proton-exporting transporter activity"/>
    <property type="evidence" value="ECO:0007669"/>
    <property type="project" value="InterPro"/>
</dbReference>
<evidence type="ECO:0000256" key="4">
    <source>
        <dbReference type="ARBA" id="ARBA00022692"/>
    </source>
</evidence>
<keyword evidence="3" id="KW-0597">Phosphoprotein</keyword>
<keyword evidence="10 12" id="KW-1133">Transmembrane helix</keyword>
<dbReference type="SFLD" id="SFLDF00027">
    <property type="entry name" value="p-type_atpase"/>
    <property type="match status" value="1"/>
</dbReference>
<dbReference type="NCBIfam" id="TIGR01494">
    <property type="entry name" value="ATPase_P-type"/>
    <property type="match status" value="2"/>
</dbReference>
<evidence type="ECO:0000256" key="8">
    <source>
        <dbReference type="ARBA" id="ARBA00022842"/>
    </source>
</evidence>
<evidence type="ECO:0000256" key="9">
    <source>
        <dbReference type="ARBA" id="ARBA00022967"/>
    </source>
</evidence>
<dbReference type="InterPro" id="IPR001757">
    <property type="entry name" value="P_typ_ATPase"/>
</dbReference>
<feature type="transmembrane region" description="Helical" evidence="12">
    <location>
        <begin position="768"/>
        <end position="787"/>
    </location>
</feature>
<dbReference type="PRINTS" id="PR00119">
    <property type="entry name" value="CATATPASE"/>
</dbReference>
<dbReference type="SFLD" id="SFLDG00002">
    <property type="entry name" value="C1.7:_P-type_atpase_like"/>
    <property type="match status" value="1"/>
</dbReference>
<name>A0AAT9GTB0_9CREN</name>
<accession>A0AAT9GTB0</accession>
<dbReference type="InterPro" id="IPR023214">
    <property type="entry name" value="HAD_sf"/>
</dbReference>
<dbReference type="GO" id="GO:0005524">
    <property type="term" value="F:ATP binding"/>
    <property type="evidence" value="ECO:0007669"/>
    <property type="project" value="UniProtKB-KW"/>
</dbReference>
<dbReference type="Gene3D" id="2.70.150.10">
    <property type="entry name" value="Calcium-transporting ATPase, cytoplasmic transduction domain A"/>
    <property type="match status" value="1"/>
</dbReference>
<dbReference type="InterPro" id="IPR044492">
    <property type="entry name" value="P_typ_ATPase_HD_dom"/>
</dbReference>
<evidence type="ECO:0000256" key="11">
    <source>
        <dbReference type="ARBA" id="ARBA00023136"/>
    </source>
</evidence>
<dbReference type="KEGG" id="sjv:SJAV_18440"/>
<dbReference type="FunFam" id="2.70.150.10:FF:000042">
    <property type="entry name" value="Plasma membrane ATPase"/>
    <property type="match status" value="1"/>
</dbReference>
<evidence type="ECO:0000256" key="12">
    <source>
        <dbReference type="SAM" id="Phobius"/>
    </source>
</evidence>
<dbReference type="SMART" id="SM00831">
    <property type="entry name" value="Cation_ATPase_N"/>
    <property type="match status" value="1"/>
</dbReference>
<keyword evidence="11 12" id="KW-0472">Membrane</keyword>
<evidence type="ECO:0000256" key="1">
    <source>
        <dbReference type="ARBA" id="ARBA00004141"/>
    </source>
</evidence>
<dbReference type="Pfam" id="PF00122">
    <property type="entry name" value="E1-E2_ATPase"/>
    <property type="match status" value="1"/>
</dbReference>
<dbReference type="Gene3D" id="3.40.1110.10">
    <property type="entry name" value="Calcium-transporting ATPase, cytoplasmic domain N"/>
    <property type="match status" value="1"/>
</dbReference>
<dbReference type="SFLD" id="SFLDS00003">
    <property type="entry name" value="Haloacid_Dehalogenase"/>
    <property type="match status" value="1"/>
</dbReference>
<dbReference type="SUPFAM" id="SSF81653">
    <property type="entry name" value="Calcium ATPase, transduction domain A"/>
    <property type="match status" value="1"/>
</dbReference>
<evidence type="ECO:0000256" key="6">
    <source>
        <dbReference type="ARBA" id="ARBA00022741"/>
    </source>
</evidence>
<organism evidence="14">
    <name type="scientific">Sulfurisphaera javensis</name>
    <dbReference type="NCBI Taxonomy" id="2049879"/>
    <lineage>
        <taxon>Archaea</taxon>
        <taxon>Thermoproteota</taxon>
        <taxon>Thermoprotei</taxon>
        <taxon>Sulfolobales</taxon>
        <taxon>Sulfolobaceae</taxon>
        <taxon>Sulfurisphaera</taxon>
    </lineage>
</organism>
<feature type="transmembrane region" description="Helical" evidence="12">
    <location>
        <begin position="618"/>
        <end position="637"/>
    </location>
</feature>
<keyword evidence="9" id="KW-1278">Translocase</keyword>
<feature type="transmembrane region" description="Helical" evidence="12">
    <location>
        <begin position="235"/>
        <end position="256"/>
    </location>
</feature>
<evidence type="ECO:0000259" key="13">
    <source>
        <dbReference type="SMART" id="SM00831"/>
    </source>
</evidence>
<dbReference type="Pfam" id="PF00690">
    <property type="entry name" value="Cation_ATPase_N"/>
    <property type="match status" value="1"/>
</dbReference>
<proteinExistence type="inferred from homology"/>
<keyword evidence="8" id="KW-0460">Magnesium</keyword>
<dbReference type="InterPro" id="IPR023299">
    <property type="entry name" value="ATPase_P-typ_cyto_dom_N"/>
</dbReference>
<dbReference type="InterPro" id="IPR018303">
    <property type="entry name" value="ATPase_P-typ_P_site"/>
</dbReference>
<evidence type="ECO:0000256" key="10">
    <source>
        <dbReference type="ARBA" id="ARBA00022989"/>
    </source>
</evidence>
<gene>
    <name evidence="14" type="ORF">SJAV_18440</name>
</gene>
<keyword evidence="7" id="KW-0067">ATP-binding</keyword>
<dbReference type="InterPro" id="IPR004014">
    <property type="entry name" value="ATPase_P-typ_cation-transptr_N"/>
</dbReference>
<dbReference type="EMBL" id="AP031322">
    <property type="protein sequence ID" value="BFH73900.1"/>
    <property type="molecule type" value="Genomic_DNA"/>
</dbReference>
<dbReference type="NCBIfam" id="TIGR01647">
    <property type="entry name" value="ATPase-IIIA_H"/>
    <property type="match status" value="1"/>
</dbReference>
<dbReference type="InterPro" id="IPR023298">
    <property type="entry name" value="ATPase_P-typ_TM_dom_sf"/>
</dbReference>
<dbReference type="Gene3D" id="3.40.50.1000">
    <property type="entry name" value="HAD superfamily/HAD-like"/>
    <property type="match status" value="1"/>
</dbReference>
<dbReference type="PANTHER" id="PTHR42861">
    <property type="entry name" value="CALCIUM-TRANSPORTING ATPASE"/>
    <property type="match status" value="1"/>
</dbReference>
<dbReference type="PRINTS" id="PR00120">
    <property type="entry name" value="HATPASE"/>
</dbReference>
<dbReference type="FunFam" id="3.40.50.1000:FF:000211">
    <property type="entry name" value="Plasma membrane ATPase"/>
    <property type="match status" value="1"/>
</dbReference>
<dbReference type="Pfam" id="PF00702">
    <property type="entry name" value="Hydrolase"/>
    <property type="match status" value="1"/>
</dbReference>
<protein>
    <submittedName>
        <fullName evidence="14">Plasma-membrane proton-efflux P-type ATPase</fullName>
    </submittedName>
</protein>
<keyword evidence="6" id="KW-0547">Nucleotide-binding</keyword>
<comment type="similarity">
    <text evidence="2">Belongs to the cation transport ATPase (P-type) (TC 3.A.3) family. Type IIIA subfamily.</text>
</comment>
<dbReference type="InterPro" id="IPR006534">
    <property type="entry name" value="P-type_ATPase_IIIA"/>
</dbReference>
<dbReference type="PROSITE" id="PS00154">
    <property type="entry name" value="ATPASE_E1_E2"/>
    <property type="match status" value="1"/>
</dbReference>
<keyword evidence="5" id="KW-0479">Metal-binding</keyword>
<feature type="domain" description="Cation-transporting P-type ATPase N-terminal" evidence="13">
    <location>
        <begin position="12"/>
        <end position="85"/>
    </location>
</feature>
<evidence type="ECO:0000313" key="14">
    <source>
        <dbReference type="EMBL" id="BFH73900.1"/>
    </source>
</evidence>
<dbReference type="AlphaFoldDB" id="A0AAT9GTB0"/>
<dbReference type="GO" id="GO:0016020">
    <property type="term" value="C:membrane"/>
    <property type="evidence" value="ECO:0007669"/>
    <property type="project" value="UniProtKB-SubCell"/>
</dbReference>
<dbReference type="SUPFAM" id="SSF56784">
    <property type="entry name" value="HAD-like"/>
    <property type="match status" value="1"/>
</dbReference>